<gene>
    <name evidence="1" type="ORF">F5148DRAFT_1146119</name>
</gene>
<evidence type="ECO:0000313" key="2">
    <source>
        <dbReference type="Proteomes" id="UP001207468"/>
    </source>
</evidence>
<dbReference type="Proteomes" id="UP001207468">
    <property type="component" value="Unassembled WGS sequence"/>
</dbReference>
<organism evidence="1 2">
    <name type="scientific">Russula earlei</name>
    <dbReference type="NCBI Taxonomy" id="71964"/>
    <lineage>
        <taxon>Eukaryota</taxon>
        <taxon>Fungi</taxon>
        <taxon>Dikarya</taxon>
        <taxon>Basidiomycota</taxon>
        <taxon>Agaricomycotina</taxon>
        <taxon>Agaricomycetes</taxon>
        <taxon>Russulales</taxon>
        <taxon>Russulaceae</taxon>
        <taxon>Russula</taxon>
    </lineage>
</organism>
<accession>A0ACC0UNJ6</accession>
<sequence length="432" mass="48425">MSRSSYAPNLYTAHTPSTVDDSEILQVETLSSDTFAFPSTLAQRISQWWKKDDALTGRVTCSVPFTSTDGRAFLAVACAEGVWIGFRHDPRTLRRVLHLKMVTQCAALEEFGILLVLANKSLFAYDLEALVPSSPQSAKRSHPPQKLSQSNEVQFFRIGRLEGQPIVVYAKKKGSNSVFRVLEPTVDKIREGGMTPAALSSRLGQLQSRSKWFRVIRDFLLPSEAYDVIFLGTRIAIPCKNGFEIVELSNFRCLTVPRCDDPRQKKLAKRCRSCHPMGMFHSRKDEFLLCYDKFGLYVDARGEPVPTRDIIEWGCTAEHVAWYPPYVLIFSSRSIEVRHVGTGRLCHIIRGHGLQCTWDGFQSFGAPLVSEPDGIWGKTPAEGAHVHGVMLVDDESQERSGLSRTVGGVAHRVFELVPTIPTSRFEEPWTPP</sequence>
<evidence type="ECO:0000313" key="1">
    <source>
        <dbReference type="EMBL" id="KAI9512417.1"/>
    </source>
</evidence>
<comment type="caution">
    <text evidence="1">The sequence shown here is derived from an EMBL/GenBank/DDBJ whole genome shotgun (WGS) entry which is preliminary data.</text>
</comment>
<dbReference type="EMBL" id="JAGFNK010000009">
    <property type="protein sequence ID" value="KAI9512417.1"/>
    <property type="molecule type" value="Genomic_DNA"/>
</dbReference>
<name>A0ACC0UNJ6_9AGAM</name>
<reference evidence="1" key="1">
    <citation type="submission" date="2021-03" db="EMBL/GenBank/DDBJ databases">
        <title>Evolutionary priming and transition to the ectomycorrhizal habit in an iconic lineage of mushroom-forming fungi: is preadaptation a requirement?</title>
        <authorList>
            <consortium name="DOE Joint Genome Institute"/>
            <person name="Looney B.P."/>
            <person name="Miyauchi S."/>
            <person name="Morin E."/>
            <person name="Drula E."/>
            <person name="Courty P.E."/>
            <person name="Chicoki N."/>
            <person name="Fauchery L."/>
            <person name="Kohler A."/>
            <person name="Kuo A."/>
            <person name="LaButti K."/>
            <person name="Pangilinan J."/>
            <person name="Lipzen A."/>
            <person name="Riley R."/>
            <person name="Andreopoulos W."/>
            <person name="He G."/>
            <person name="Johnson J."/>
            <person name="Barry K.W."/>
            <person name="Grigoriev I.V."/>
            <person name="Nagy L."/>
            <person name="Hibbett D."/>
            <person name="Henrissat B."/>
            <person name="Matheny P.B."/>
            <person name="Labbe J."/>
            <person name="Martin A.F."/>
        </authorList>
    </citation>
    <scope>NUCLEOTIDE SEQUENCE</scope>
    <source>
        <strain evidence="1">BPL698</strain>
    </source>
</reference>
<keyword evidence="2" id="KW-1185">Reference proteome</keyword>
<proteinExistence type="predicted"/>
<protein>
    <submittedName>
        <fullName evidence="1">CNH domain-containing protein</fullName>
    </submittedName>
</protein>